<keyword evidence="2" id="KW-1185">Reference proteome</keyword>
<dbReference type="InterPro" id="IPR006530">
    <property type="entry name" value="YD"/>
</dbReference>
<dbReference type="InterPro" id="IPR031325">
    <property type="entry name" value="RHS_repeat"/>
</dbReference>
<comment type="caution">
    <text evidence="1">The sequence shown here is derived from an EMBL/GenBank/DDBJ whole genome shotgun (WGS) entry which is preliminary data.</text>
</comment>
<evidence type="ECO:0000313" key="1">
    <source>
        <dbReference type="EMBL" id="MFG6416142.1"/>
    </source>
</evidence>
<organism evidence="1 2">
    <name type="scientific">Pelomonas dachongensis</name>
    <dbReference type="NCBI Taxonomy" id="3299029"/>
    <lineage>
        <taxon>Bacteria</taxon>
        <taxon>Pseudomonadati</taxon>
        <taxon>Pseudomonadota</taxon>
        <taxon>Betaproteobacteria</taxon>
        <taxon>Burkholderiales</taxon>
        <taxon>Sphaerotilaceae</taxon>
        <taxon>Roseateles</taxon>
    </lineage>
</organism>
<protein>
    <recommendedName>
        <fullName evidence="3">YD repeat-containing protein</fullName>
    </recommendedName>
</protein>
<proteinExistence type="predicted"/>
<dbReference type="PANTHER" id="PTHR32305">
    <property type="match status" value="1"/>
</dbReference>
<dbReference type="PANTHER" id="PTHR32305:SF15">
    <property type="entry name" value="PROTEIN RHSA-RELATED"/>
    <property type="match status" value="1"/>
</dbReference>
<dbReference type="RefSeq" id="WP_394472209.1">
    <property type="nucleotide sequence ID" value="NZ_JBIGHY010000007.1"/>
</dbReference>
<evidence type="ECO:0000313" key="2">
    <source>
        <dbReference type="Proteomes" id="UP001606300"/>
    </source>
</evidence>
<sequence length="821" mass="89074">MILRDTGVCLLLFIAGIFMPTTAFCGYLVDHSSGFPNVSYYYVNGEVDSAYAECERFRAAHEHPLAPPQSECKNFPTGANATGFATRTFCTTVKFLWGQWQCDPTVGIKHAVFVANLCATGSGYSQVANGCVPIVLDWKDSPQHCPKIGQPISPLQGSKYLSQDLGISIDNLALRIIYNTRSLQAITPSNPSEPSANFKNSIKRDSVLGAGWGINSHATIQWSTQSAAIDSGDGYLQFFSVTSSGLKPSLKTDPTSPCGQYCNEYIHRPTEGAYEAYNVSLGEERYAIRAKVFSNGRSLNYFYSTSSTPSSVAPGPNLLLRVVDTFGRTISFTYQKIGADIRLASIMGPDGGKVLLGYDSTAQLISITRPDMSVRSFLYEQEALPGFLTGVVDENGGRYASYSYDESTGNAISTMLGDGKSRFSVGYQSGPKWESSDVYDPAASVIRRTIALKPPEGVLVTYPSGRVETPISATADGVLKLGLQTQAPGAGCAASSAESGYDANGFLSWTESLRKYRTCFSYDSASKLENIRVEGLPSNTDCSGVLAPNSPLPAGARKITTERDSRSGLATRIFEPKKVTTLVYNSKRDPLGTPYSYWCAPTNATQPNHDGIGVLCIKREQVTLDVDGRAGPAALLDGAALMRVNNWTYNEYGQVLSHSDALNNATTYTYHPSNTENFARGDLATVKNALNQVTSFTKYSQSGQWLEMIDANGITTTRTFDLRQRLRTTTTAGLTTQYDYWPTGLLKTVTLPDASAVNYGYDDAHRLTSVTDNRGNKITYTLDNSGNRIGEAITDPSGRLAKTLTRVPDALNRIQQVTGRE</sequence>
<accession>A0ABW7ERK2</accession>
<dbReference type="NCBIfam" id="TIGR01643">
    <property type="entry name" value="YD_repeat_2x"/>
    <property type="match status" value="1"/>
</dbReference>
<evidence type="ECO:0008006" key="3">
    <source>
        <dbReference type="Google" id="ProtNLM"/>
    </source>
</evidence>
<dbReference type="InterPro" id="IPR050708">
    <property type="entry name" value="T6SS_VgrG/RHS"/>
</dbReference>
<dbReference type="Gene3D" id="2.180.10.10">
    <property type="entry name" value="RHS repeat-associated core"/>
    <property type="match status" value="2"/>
</dbReference>
<gene>
    <name evidence="1" type="ORF">ACG02S_19795</name>
</gene>
<dbReference type="EMBL" id="JBIGHY010000007">
    <property type="protein sequence ID" value="MFG6416142.1"/>
    <property type="molecule type" value="Genomic_DNA"/>
</dbReference>
<dbReference type="Pfam" id="PF05593">
    <property type="entry name" value="RHS_repeat"/>
    <property type="match status" value="1"/>
</dbReference>
<dbReference type="Proteomes" id="UP001606300">
    <property type="component" value="Unassembled WGS sequence"/>
</dbReference>
<name>A0ABW7ERK2_9BURK</name>
<reference evidence="1 2" key="1">
    <citation type="submission" date="2024-09" db="EMBL/GenBank/DDBJ databases">
        <title>Novel species of the genus Pelomonas and Roseateles isolated from streams.</title>
        <authorList>
            <person name="Lu H."/>
        </authorList>
    </citation>
    <scope>NUCLEOTIDE SEQUENCE [LARGE SCALE GENOMIC DNA]</scope>
    <source>
        <strain evidence="1 2">DC23W</strain>
    </source>
</reference>